<dbReference type="AlphaFoldDB" id="A0A8J6U182"/>
<keyword evidence="4" id="KW-1185">Reference proteome</keyword>
<organism evidence="3 4">
    <name type="scientific">Aestuariibaculum marinum</name>
    <dbReference type="NCBI Taxonomy" id="2683592"/>
    <lineage>
        <taxon>Bacteria</taxon>
        <taxon>Pseudomonadati</taxon>
        <taxon>Bacteroidota</taxon>
        <taxon>Flavobacteriia</taxon>
        <taxon>Flavobacteriales</taxon>
        <taxon>Flavobacteriaceae</taxon>
    </lineage>
</organism>
<reference evidence="3 4" key="1">
    <citation type="journal article" date="2018" name="J. Microbiol.">
        <title>Aestuariibaculum marinum sp. nov., a marine bacterium isolated from seawater in South Korea.</title>
        <authorList>
            <person name="Choi J."/>
            <person name="Lee D."/>
            <person name="Jang J.H."/>
            <person name="Cha S."/>
            <person name="Seo T."/>
        </authorList>
    </citation>
    <scope>NUCLEOTIDE SEQUENCE [LARGE SCALE GENOMIC DNA]</scope>
    <source>
        <strain evidence="3 4">IP7</strain>
    </source>
</reference>
<sequence length="436" mass="46842">MADIIQLRRDTKDNWAAANPILAQGEPALEIDSKREKTGDGVTPYNALPYKDTGSNTSTGTTTENVYPDMVAMYADQVNQTTGKYQYVIDASGHSEIVDGFALFDKKDTNTASEADYRILTPGESEAVLTGSTYNAFTVANIDVEVAATVPTGSVRIQYENVDNKITHILFDKPFTSYLKGYSDASGTNNLTFKLINKSTNKTLIDVVTGFAYSNPGNKYYLVALDASIAVTEVSAGDVLEVDIDVSPAAAAGGVQSVTGDGVSGTATDPVLDLSSWQLKPTEGAFIDGDKTKLDSVESGATADQTGVEIKNLLFAESDTNNLTDALLSKLNGIKTGVVAEGDITGAINFDHNNVKWLEQNLTGNVTITDVNLVIDDKARGGEFVLNGFTMTFPLYWVPDTNSEDPTGAIRVRLTWDIMNIDSGTERVSYTYTVIE</sequence>
<accession>A0A8J6U182</accession>
<dbReference type="Proteomes" id="UP000621516">
    <property type="component" value="Unassembled WGS sequence"/>
</dbReference>
<dbReference type="EMBL" id="JACVXD010000001">
    <property type="protein sequence ID" value="MBD0822655.1"/>
    <property type="molecule type" value="Genomic_DNA"/>
</dbReference>
<dbReference type="SUPFAM" id="SSF69349">
    <property type="entry name" value="Phage fibre proteins"/>
    <property type="match status" value="1"/>
</dbReference>
<protein>
    <recommendedName>
        <fullName evidence="2">Major tropism determinant N-terminal domain-containing protein</fullName>
    </recommendedName>
</protein>
<name>A0A8J6U182_9FLAO</name>
<comment type="caution">
    <text evidence="3">The sequence shown here is derived from an EMBL/GenBank/DDBJ whole genome shotgun (WGS) entry which is preliminary data.</text>
</comment>
<evidence type="ECO:0000259" key="2">
    <source>
        <dbReference type="Pfam" id="PF18454"/>
    </source>
</evidence>
<evidence type="ECO:0000313" key="3">
    <source>
        <dbReference type="EMBL" id="MBD0822655.1"/>
    </source>
</evidence>
<feature type="region of interest" description="Disordered" evidence="1">
    <location>
        <begin position="36"/>
        <end position="61"/>
    </location>
</feature>
<proteinExistence type="predicted"/>
<dbReference type="Pfam" id="PF18454">
    <property type="entry name" value="Mtd_N"/>
    <property type="match status" value="1"/>
</dbReference>
<gene>
    <name evidence="3" type="ORF">ICJ85_01360</name>
</gene>
<feature type="domain" description="Major tropism determinant N-terminal" evidence="2">
    <location>
        <begin position="5"/>
        <end position="43"/>
    </location>
</feature>
<evidence type="ECO:0000256" key="1">
    <source>
        <dbReference type="SAM" id="MobiDB-lite"/>
    </source>
</evidence>
<evidence type="ECO:0000313" key="4">
    <source>
        <dbReference type="Proteomes" id="UP000621516"/>
    </source>
</evidence>
<dbReference type="RefSeq" id="WP_188221971.1">
    <property type="nucleotide sequence ID" value="NZ_JACVXD010000001.1"/>
</dbReference>
<dbReference type="InterPro" id="IPR041352">
    <property type="entry name" value="Mtd_N"/>
</dbReference>